<evidence type="ECO:0000259" key="7">
    <source>
        <dbReference type="Pfam" id="PF00501"/>
    </source>
</evidence>
<evidence type="ECO:0000313" key="10">
    <source>
        <dbReference type="Proteomes" id="UP000185678"/>
    </source>
</evidence>
<dbReference type="PROSITE" id="PS00455">
    <property type="entry name" value="AMP_BINDING"/>
    <property type="match status" value="1"/>
</dbReference>
<evidence type="ECO:0000313" key="9">
    <source>
        <dbReference type="EMBL" id="SIT07114.1"/>
    </source>
</evidence>
<dbReference type="FunFam" id="2.30.38.10:FF:000003">
    <property type="entry name" value="Vibriobactin-specific 2,3-dihydroxybenzoate-AMP ligase"/>
    <property type="match status" value="1"/>
</dbReference>
<dbReference type="InterPro" id="IPR000873">
    <property type="entry name" value="AMP-dep_synth/lig_dom"/>
</dbReference>
<comment type="pathway">
    <text evidence="1">Siderophore biosynthesis.</text>
</comment>
<dbReference type="Gene3D" id="2.30.38.10">
    <property type="entry name" value="Luciferase, Domain 3"/>
    <property type="match status" value="1"/>
</dbReference>
<dbReference type="EC" id="6.2.1.44" evidence="5"/>
<dbReference type="EMBL" id="FTOA01000006">
    <property type="protein sequence ID" value="SIT07114.1"/>
    <property type="molecule type" value="Genomic_DNA"/>
</dbReference>
<reference evidence="9 10" key="1">
    <citation type="submission" date="2017-01" db="EMBL/GenBank/DDBJ databases">
        <authorList>
            <person name="Mah S.A."/>
            <person name="Swanson W.J."/>
            <person name="Moy G.W."/>
            <person name="Vacquier V.D."/>
        </authorList>
    </citation>
    <scope>NUCLEOTIDE SEQUENCE [LARGE SCALE GENOMIC DNA]</scope>
    <source>
        <strain evidence="9 10">DSM 11589</strain>
    </source>
</reference>
<dbReference type="InterPro" id="IPR020845">
    <property type="entry name" value="AMP-binding_CS"/>
</dbReference>
<evidence type="ECO:0000256" key="4">
    <source>
        <dbReference type="ARBA" id="ARBA00051915"/>
    </source>
</evidence>
<feature type="domain" description="AMP-dependent synthetase/ligase" evidence="7">
    <location>
        <begin position="34"/>
        <end position="397"/>
    </location>
</feature>
<accession>A0A1N7P945</accession>
<dbReference type="SUPFAM" id="SSF56801">
    <property type="entry name" value="Acetyl-CoA synthetase-like"/>
    <property type="match status" value="1"/>
</dbReference>
<dbReference type="Proteomes" id="UP000185678">
    <property type="component" value="Unassembled WGS sequence"/>
</dbReference>
<feature type="domain" description="AMP-binding enzyme C-terminal" evidence="8">
    <location>
        <begin position="448"/>
        <end position="523"/>
    </location>
</feature>
<dbReference type="InterPro" id="IPR045851">
    <property type="entry name" value="AMP-bd_C_sf"/>
</dbReference>
<dbReference type="CDD" id="cd05920">
    <property type="entry name" value="23DHB-AMP_lg"/>
    <property type="match status" value="1"/>
</dbReference>
<comment type="similarity">
    <text evidence="2">Belongs to the ATP-dependent AMP-binding enzyme family.</text>
</comment>
<evidence type="ECO:0000256" key="5">
    <source>
        <dbReference type="ARBA" id="ARBA00066616"/>
    </source>
</evidence>
<dbReference type="InterPro" id="IPR050237">
    <property type="entry name" value="ATP-dep_AMP-bd_enzyme"/>
</dbReference>
<dbReference type="OrthoDB" id="9803968at2"/>
<dbReference type="PANTHER" id="PTHR43767">
    <property type="entry name" value="LONG-CHAIN-FATTY-ACID--COA LIGASE"/>
    <property type="match status" value="1"/>
</dbReference>
<evidence type="ECO:0000259" key="8">
    <source>
        <dbReference type="Pfam" id="PF13193"/>
    </source>
</evidence>
<dbReference type="Gene3D" id="3.40.50.980">
    <property type="match status" value="2"/>
</dbReference>
<dbReference type="RefSeq" id="WP_139332967.1">
    <property type="nucleotide sequence ID" value="NZ_FTOA01000006.1"/>
</dbReference>
<evidence type="ECO:0000256" key="1">
    <source>
        <dbReference type="ARBA" id="ARBA00004924"/>
    </source>
</evidence>
<gene>
    <name evidence="9" type="ORF">SAMN05421779_106157</name>
</gene>
<proteinExistence type="inferred from homology"/>
<keyword evidence="3 9" id="KW-0436">Ligase</keyword>
<evidence type="ECO:0000256" key="6">
    <source>
        <dbReference type="ARBA" id="ARBA00067668"/>
    </source>
</evidence>
<dbReference type="GO" id="GO:0016878">
    <property type="term" value="F:acid-thiol ligase activity"/>
    <property type="evidence" value="ECO:0007669"/>
    <property type="project" value="UniProtKB-ARBA"/>
</dbReference>
<comment type="catalytic activity">
    <reaction evidence="4">
        <text>3-(methylsulfanyl)propanoate + ATP + CoA = 3-(methylsulfanyl)propanoyl-CoA + AMP + diphosphate</text>
        <dbReference type="Rhea" id="RHEA:43052"/>
        <dbReference type="ChEBI" id="CHEBI:30616"/>
        <dbReference type="ChEBI" id="CHEBI:33019"/>
        <dbReference type="ChEBI" id="CHEBI:49016"/>
        <dbReference type="ChEBI" id="CHEBI:57287"/>
        <dbReference type="ChEBI" id="CHEBI:82815"/>
        <dbReference type="ChEBI" id="CHEBI:456215"/>
        <dbReference type="EC" id="6.2.1.44"/>
    </reaction>
    <physiologicalReaction direction="left-to-right" evidence="4">
        <dbReference type="Rhea" id="RHEA:43053"/>
    </physiologicalReaction>
</comment>
<dbReference type="STRING" id="80876.SAMN05421779_106157"/>
<dbReference type="Gene3D" id="3.30.300.30">
    <property type="match status" value="1"/>
</dbReference>
<evidence type="ECO:0000256" key="3">
    <source>
        <dbReference type="ARBA" id="ARBA00022598"/>
    </source>
</evidence>
<name>A0A1N7P945_9PROT</name>
<sequence length="545" mass="59072">MMAAPVVRWPQAVEDHYRAAGYWTEETFDSLLHTSVSRFGNAPAVVDDGVVLSYRDLAAEVDALANGLARMGLQKGDCVVVQLPNCHQFVVLCFALMRLGVVPVFALPAHRQTEITAFCRFVQARAYFIADVVGGFDYRTLARAVLAEDGVAAQVVVVGEADGFVSYQSLRQDGVVPCVAQAADVACLLLSGGSTGIPKLIPRRHCDYLYNVRTSVEVCGFGRQTVYLAALPVAHNFPMACPGFFGTLMAGGTVVLAADPGPDTCLELIDRHGVTDTALVPPLVMLWLDAVAADGRLRDRLRSLRCLQVGGAKLVEEVARRITPTLGCRVQQVFGMAEGLICYTRQDDPDALVMVAQGRPMSPADEVRVVDDSDHDVADGAIGQLLTRGPYTIRGYYQLPEHNAVAFTEDGFYRTGDLVRRLPDGSLVVEGRVKDQINRGGEKISAEEVENLLLGHPSVFDVAVVAMPDKTWGELSCAFVIPRGPAPRPLDLTRHLRAQGLAAFKIPDRIQFIDAFPATGVGKTSRRALRDALQAEYFSGPEPEH</sequence>
<dbReference type="AlphaFoldDB" id="A0A1N7P945"/>
<protein>
    <recommendedName>
        <fullName evidence="6">3-methylmercaptopropionyl-CoA ligase</fullName>
        <ecNumber evidence="5">6.2.1.44</ecNumber>
    </recommendedName>
</protein>
<keyword evidence="10" id="KW-1185">Reference proteome</keyword>
<evidence type="ECO:0000256" key="2">
    <source>
        <dbReference type="ARBA" id="ARBA00006432"/>
    </source>
</evidence>
<dbReference type="PANTHER" id="PTHR43767:SF1">
    <property type="entry name" value="NONRIBOSOMAL PEPTIDE SYNTHASE PES1 (EUROFUNG)-RELATED"/>
    <property type="match status" value="1"/>
</dbReference>
<dbReference type="Pfam" id="PF13193">
    <property type="entry name" value="AMP-binding_C"/>
    <property type="match status" value="1"/>
</dbReference>
<dbReference type="Pfam" id="PF00501">
    <property type="entry name" value="AMP-binding"/>
    <property type="match status" value="1"/>
</dbReference>
<dbReference type="InterPro" id="IPR025110">
    <property type="entry name" value="AMP-bd_C"/>
</dbReference>
<organism evidence="9 10">
    <name type="scientific">Insolitispirillum peregrinum</name>
    <dbReference type="NCBI Taxonomy" id="80876"/>
    <lineage>
        <taxon>Bacteria</taxon>
        <taxon>Pseudomonadati</taxon>
        <taxon>Pseudomonadota</taxon>
        <taxon>Alphaproteobacteria</taxon>
        <taxon>Rhodospirillales</taxon>
        <taxon>Novispirillaceae</taxon>
        <taxon>Insolitispirillum</taxon>
    </lineage>
</organism>
<dbReference type="FunFam" id="3.30.300.30:FF:000008">
    <property type="entry name" value="2,3-dihydroxybenzoate-AMP ligase"/>
    <property type="match status" value="1"/>
</dbReference>